<name>T1INC1_STRMM</name>
<feature type="domain" description="EGF-like" evidence="15">
    <location>
        <begin position="290"/>
        <end position="325"/>
    </location>
</feature>
<comment type="subcellular location">
    <subcellularLocation>
        <location evidence="1">Membrane</location>
        <topology evidence="1">Single-pass type I membrane protein</topology>
    </subcellularLocation>
</comment>
<dbReference type="PANTHER" id="PTHR24049:SF22">
    <property type="entry name" value="DROSOPHILA CRUMBS HOMOLOG"/>
    <property type="match status" value="1"/>
</dbReference>
<keyword evidence="9 13" id="KW-0472">Membrane</keyword>
<evidence type="ECO:0000313" key="16">
    <source>
        <dbReference type="EnsemblMetazoa" id="SMAR002498-PA"/>
    </source>
</evidence>
<dbReference type="GO" id="GO:0042063">
    <property type="term" value="P:gliogenesis"/>
    <property type="evidence" value="ECO:0007669"/>
    <property type="project" value="UniProtKB-ARBA"/>
</dbReference>
<reference evidence="17" key="1">
    <citation type="submission" date="2011-05" db="EMBL/GenBank/DDBJ databases">
        <authorList>
            <person name="Richards S.R."/>
            <person name="Qu J."/>
            <person name="Jiang H."/>
            <person name="Jhangiani S.N."/>
            <person name="Agravi P."/>
            <person name="Goodspeed R."/>
            <person name="Gross S."/>
            <person name="Mandapat C."/>
            <person name="Jackson L."/>
            <person name="Mathew T."/>
            <person name="Pu L."/>
            <person name="Thornton R."/>
            <person name="Saada N."/>
            <person name="Wilczek-Boney K.B."/>
            <person name="Lee S."/>
            <person name="Kovar C."/>
            <person name="Wu Y."/>
            <person name="Scherer S.E."/>
            <person name="Worley K.C."/>
            <person name="Muzny D.M."/>
            <person name="Gibbs R."/>
        </authorList>
    </citation>
    <scope>NUCLEOTIDE SEQUENCE</scope>
    <source>
        <strain evidence="17">Brora</strain>
    </source>
</reference>
<dbReference type="InterPro" id="IPR001881">
    <property type="entry name" value="EGF-like_Ca-bd_dom"/>
</dbReference>
<keyword evidence="6" id="KW-0677">Repeat</keyword>
<evidence type="ECO:0000256" key="8">
    <source>
        <dbReference type="ARBA" id="ARBA00022989"/>
    </source>
</evidence>
<dbReference type="FunFam" id="2.10.25.10:FF:000146">
    <property type="entry name" value="Putative neurogenic locus notch"/>
    <property type="match status" value="1"/>
</dbReference>
<evidence type="ECO:0000256" key="7">
    <source>
        <dbReference type="ARBA" id="ARBA00022976"/>
    </source>
</evidence>
<dbReference type="SUPFAM" id="SSF57184">
    <property type="entry name" value="Growth factor receptor domain"/>
    <property type="match status" value="1"/>
</dbReference>
<feature type="domain" description="EGF-like" evidence="15">
    <location>
        <begin position="252"/>
        <end position="288"/>
    </location>
</feature>
<keyword evidence="3 12" id="KW-0245">EGF-like domain</keyword>
<keyword evidence="2" id="KW-0217">Developmental protein</keyword>
<dbReference type="FunFam" id="2.10.25.10:FF:000230">
    <property type="entry name" value="Delta-like protein"/>
    <property type="match status" value="2"/>
</dbReference>
<dbReference type="Pfam" id="PF12661">
    <property type="entry name" value="hEGF"/>
    <property type="match status" value="3"/>
</dbReference>
<evidence type="ECO:0000256" key="1">
    <source>
        <dbReference type="ARBA" id="ARBA00004479"/>
    </source>
</evidence>
<evidence type="ECO:0000256" key="3">
    <source>
        <dbReference type="ARBA" id="ARBA00022536"/>
    </source>
</evidence>
<dbReference type="PROSITE" id="PS50026">
    <property type="entry name" value="EGF_3"/>
    <property type="match status" value="7"/>
</dbReference>
<feature type="domain" description="EGF-like" evidence="15">
    <location>
        <begin position="164"/>
        <end position="208"/>
    </location>
</feature>
<evidence type="ECO:0000256" key="10">
    <source>
        <dbReference type="ARBA" id="ARBA00023157"/>
    </source>
</evidence>
<dbReference type="EMBL" id="JH431152">
    <property type="status" value="NOT_ANNOTATED_CDS"/>
    <property type="molecule type" value="Genomic_DNA"/>
</dbReference>
<dbReference type="GO" id="GO:0005509">
    <property type="term" value="F:calcium ion binding"/>
    <property type="evidence" value="ECO:0007669"/>
    <property type="project" value="InterPro"/>
</dbReference>
<dbReference type="InterPro" id="IPR013032">
    <property type="entry name" value="EGF-like_CS"/>
</dbReference>
<dbReference type="SMART" id="SM00181">
    <property type="entry name" value="EGF"/>
    <property type="match status" value="7"/>
</dbReference>
<dbReference type="GO" id="GO:0005886">
    <property type="term" value="C:plasma membrane"/>
    <property type="evidence" value="ECO:0007669"/>
    <property type="project" value="UniProtKB-ARBA"/>
</dbReference>
<dbReference type="FunFam" id="2.10.25.10:FF:000143">
    <property type="entry name" value="Protein crumbs 1"/>
    <property type="match status" value="1"/>
</dbReference>
<evidence type="ECO:0000256" key="12">
    <source>
        <dbReference type="PROSITE-ProRule" id="PRU00076"/>
    </source>
</evidence>
<dbReference type="Proteomes" id="UP000014500">
    <property type="component" value="Unassembled WGS sequence"/>
</dbReference>
<feature type="signal peptide" evidence="14">
    <location>
        <begin position="1"/>
        <end position="19"/>
    </location>
</feature>
<protein>
    <recommendedName>
        <fullName evidence="15">EGF-like domain-containing protein</fullName>
    </recommendedName>
</protein>
<dbReference type="EnsemblMetazoa" id="SMAR002498-RA">
    <property type="protein sequence ID" value="SMAR002498-PA"/>
    <property type="gene ID" value="SMAR002498"/>
</dbReference>
<dbReference type="GO" id="GO:0007219">
    <property type="term" value="P:Notch signaling pathway"/>
    <property type="evidence" value="ECO:0007669"/>
    <property type="project" value="UniProtKB-KW"/>
</dbReference>
<feature type="disulfide bond" evidence="12">
    <location>
        <begin position="240"/>
        <end position="249"/>
    </location>
</feature>
<keyword evidence="8 13" id="KW-1133">Transmembrane helix</keyword>
<dbReference type="Gene3D" id="2.10.25.10">
    <property type="entry name" value="Laminin"/>
    <property type="match status" value="6"/>
</dbReference>
<dbReference type="GO" id="GO:0032991">
    <property type="term" value="C:protein-containing complex"/>
    <property type="evidence" value="ECO:0007669"/>
    <property type="project" value="TreeGrafter"/>
</dbReference>
<reference evidence="16" key="2">
    <citation type="submission" date="2015-02" db="UniProtKB">
        <authorList>
            <consortium name="EnsemblMetazoa"/>
        </authorList>
    </citation>
    <scope>IDENTIFICATION</scope>
</reference>
<dbReference type="PhylomeDB" id="T1INC1"/>
<feature type="disulfide bond" evidence="12">
    <location>
        <begin position="179"/>
        <end position="196"/>
    </location>
</feature>
<dbReference type="SUPFAM" id="SSF57196">
    <property type="entry name" value="EGF/Laminin"/>
    <property type="match status" value="2"/>
</dbReference>
<sequence length="587" mass="63992">MATVLFSFAVLVTWHVGHSSLVCPPSAPSGAVAWRANHTWEVLLSNSVVVCASGDLCPNGTTSANQTMPQLRPLITQTGDIITFLVDHDRLSENSSQSITLYQVSESQFLSCDSTGARVISQGFSSFTIFTEDFFQIGNNYIIGETDDESLQCQTGLRINITVRLYSCSKQGVEAIIPCGGRGLCLATSHQLQYTCKCCDGYIGPYCEEKDGCYGNPCKNGGFCIDIAEGPEGDIFQCLCPYGYSGRTCEQVTQVCDNHPCRNNGTCVGNQTSYQCICPPGFAGANCDININECASSPCVHGICLDKEDGYLCYCRPGFGGPNCEYEYNECDSNPCVNGGACEDKVGSYICHCGPGYAGQRCQIKIDLCESKPCPEERRCVDHGNNFSCECKPGFTGAACNVRYNACEPNRCQNGGTCWNSINTFFCACRPGFSGVRCQTIDFGHFYVDPLPTIPSDGQMDLSLPVSIHLDHLHNIYIAAGTLACAFLIVVIVVTVCHCRVHRTYQRFTFKMPSSCYDVTECKRYRDYGNQDSDNHVKFSMEIEGNVSGQTDSLFEASGPDFGDSLEAPLINASTSQMNEKLNSLKL</sequence>
<proteinExistence type="predicted"/>
<keyword evidence="7" id="KW-0914">Notch signaling pathway</keyword>
<feature type="disulfide bond" evidence="12">
    <location>
        <begin position="429"/>
        <end position="438"/>
    </location>
</feature>
<dbReference type="PRINTS" id="PR00010">
    <property type="entry name" value="EGFBLOOD"/>
</dbReference>
<dbReference type="InterPro" id="IPR009030">
    <property type="entry name" value="Growth_fac_rcpt_cys_sf"/>
</dbReference>
<organism evidence="16 17">
    <name type="scientific">Strigamia maritima</name>
    <name type="common">European centipede</name>
    <name type="synonym">Geophilus maritimus</name>
    <dbReference type="NCBI Taxonomy" id="126957"/>
    <lineage>
        <taxon>Eukaryota</taxon>
        <taxon>Metazoa</taxon>
        <taxon>Ecdysozoa</taxon>
        <taxon>Arthropoda</taxon>
        <taxon>Myriapoda</taxon>
        <taxon>Chilopoda</taxon>
        <taxon>Pleurostigmophora</taxon>
        <taxon>Geophilomorpha</taxon>
        <taxon>Linotaeniidae</taxon>
        <taxon>Strigamia</taxon>
    </lineage>
</organism>
<feature type="domain" description="EGF-like" evidence="15">
    <location>
        <begin position="403"/>
        <end position="439"/>
    </location>
</feature>
<dbReference type="PROSITE" id="PS01186">
    <property type="entry name" value="EGF_2"/>
    <property type="match status" value="7"/>
</dbReference>
<dbReference type="OMA" id="CECEDAY"/>
<feature type="disulfide bond" evidence="12">
    <location>
        <begin position="353"/>
        <end position="362"/>
    </location>
</feature>
<evidence type="ECO:0000256" key="5">
    <source>
        <dbReference type="ARBA" id="ARBA00022729"/>
    </source>
</evidence>
<feature type="transmembrane region" description="Helical" evidence="13">
    <location>
        <begin position="476"/>
        <end position="497"/>
    </location>
</feature>
<dbReference type="InterPro" id="IPR051022">
    <property type="entry name" value="Notch_Cell-Fate_Det"/>
</dbReference>
<evidence type="ECO:0000259" key="15">
    <source>
        <dbReference type="PROSITE" id="PS50026"/>
    </source>
</evidence>
<dbReference type="SMART" id="SM00179">
    <property type="entry name" value="EGF_CA"/>
    <property type="match status" value="6"/>
</dbReference>
<comment type="caution">
    <text evidence="12">Lacks conserved residue(s) required for the propagation of feature annotation.</text>
</comment>
<evidence type="ECO:0000256" key="2">
    <source>
        <dbReference type="ARBA" id="ARBA00022473"/>
    </source>
</evidence>
<feature type="domain" description="EGF-like" evidence="15">
    <location>
        <begin position="209"/>
        <end position="250"/>
    </location>
</feature>
<dbReference type="Pfam" id="PF00008">
    <property type="entry name" value="EGF"/>
    <property type="match status" value="3"/>
</dbReference>
<dbReference type="AlphaFoldDB" id="T1INC1"/>
<keyword evidence="5 14" id="KW-0732">Signal</keyword>
<evidence type="ECO:0000256" key="4">
    <source>
        <dbReference type="ARBA" id="ARBA00022692"/>
    </source>
</evidence>
<dbReference type="FunFam" id="2.10.25.10:FF:000279">
    <property type="entry name" value="Neurogenic locus notch 1"/>
    <property type="match status" value="1"/>
</dbReference>
<dbReference type="eggNOG" id="KOG1217">
    <property type="taxonomic scope" value="Eukaryota"/>
</dbReference>
<keyword evidence="10 12" id="KW-1015">Disulfide bond</keyword>
<dbReference type="InterPro" id="IPR000152">
    <property type="entry name" value="EGF-type_Asp/Asn_hydroxyl_site"/>
</dbReference>
<evidence type="ECO:0000313" key="17">
    <source>
        <dbReference type="Proteomes" id="UP000014500"/>
    </source>
</evidence>
<evidence type="ECO:0000256" key="11">
    <source>
        <dbReference type="ARBA" id="ARBA00023180"/>
    </source>
</evidence>
<feature type="domain" description="EGF-like" evidence="15">
    <location>
        <begin position="327"/>
        <end position="363"/>
    </location>
</feature>
<dbReference type="PROSITE" id="PS00022">
    <property type="entry name" value="EGF_1"/>
    <property type="match status" value="7"/>
</dbReference>
<dbReference type="PANTHER" id="PTHR24049">
    <property type="entry name" value="CRUMBS FAMILY MEMBER"/>
    <property type="match status" value="1"/>
</dbReference>
<feature type="domain" description="EGF-like" evidence="15">
    <location>
        <begin position="365"/>
        <end position="401"/>
    </location>
</feature>
<keyword evidence="11" id="KW-0325">Glycoprotein</keyword>
<keyword evidence="17" id="KW-1185">Reference proteome</keyword>
<dbReference type="InterPro" id="IPR018097">
    <property type="entry name" value="EGF_Ca-bd_CS"/>
</dbReference>
<dbReference type="CDD" id="cd00054">
    <property type="entry name" value="EGF_CA"/>
    <property type="match status" value="6"/>
</dbReference>
<feature type="disulfide bond" evidence="12">
    <location>
        <begin position="294"/>
        <end position="304"/>
    </location>
</feature>
<dbReference type="GO" id="GO:0007157">
    <property type="term" value="P:heterophilic cell-cell adhesion via plasma membrane cell adhesion molecules"/>
    <property type="evidence" value="ECO:0007669"/>
    <property type="project" value="TreeGrafter"/>
</dbReference>
<feature type="chain" id="PRO_5004589819" description="EGF-like domain-containing protein" evidence="14">
    <location>
        <begin position="20"/>
        <end position="587"/>
    </location>
</feature>
<dbReference type="PROSITE" id="PS01187">
    <property type="entry name" value="EGF_CA"/>
    <property type="match status" value="2"/>
</dbReference>
<feature type="disulfide bond" evidence="12">
    <location>
        <begin position="391"/>
        <end position="400"/>
    </location>
</feature>
<dbReference type="GO" id="GO:0000902">
    <property type="term" value="P:cell morphogenesis"/>
    <property type="evidence" value="ECO:0007669"/>
    <property type="project" value="UniProtKB-ARBA"/>
</dbReference>
<feature type="disulfide bond" evidence="12">
    <location>
        <begin position="278"/>
        <end position="287"/>
    </location>
</feature>
<accession>T1INC1</accession>
<keyword evidence="4 13" id="KW-0812">Transmembrane</keyword>
<evidence type="ECO:0000256" key="9">
    <source>
        <dbReference type="ARBA" id="ARBA00023136"/>
    </source>
</evidence>
<feature type="disulfide bond" evidence="12">
    <location>
        <begin position="315"/>
        <end position="324"/>
    </location>
</feature>
<dbReference type="InterPro" id="IPR000742">
    <property type="entry name" value="EGF"/>
</dbReference>
<dbReference type="HOGENOM" id="CLU_019513_0_0_1"/>
<feature type="disulfide bond" evidence="12">
    <location>
        <begin position="198"/>
        <end position="207"/>
    </location>
</feature>
<evidence type="ECO:0000256" key="6">
    <source>
        <dbReference type="ARBA" id="ARBA00022737"/>
    </source>
</evidence>
<dbReference type="GO" id="GO:0045197">
    <property type="term" value="P:establishment or maintenance of epithelial cell apical/basal polarity"/>
    <property type="evidence" value="ECO:0007669"/>
    <property type="project" value="TreeGrafter"/>
</dbReference>
<dbReference type="STRING" id="126957.T1INC1"/>
<dbReference type="PROSITE" id="PS00010">
    <property type="entry name" value="ASX_HYDROXYL"/>
    <property type="match status" value="4"/>
</dbReference>
<evidence type="ECO:0000256" key="13">
    <source>
        <dbReference type="SAM" id="Phobius"/>
    </source>
</evidence>
<evidence type="ECO:0000256" key="14">
    <source>
        <dbReference type="SAM" id="SignalP"/>
    </source>
</evidence>
<dbReference type="GO" id="GO:0048666">
    <property type="term" value="P:neuron development"/>
    <property type="evidence" value="ECO:0007669"/>
    <property type="project" value="UniProtKB-ARBA"/>
</dbReference>